<keyword evidence="1" id="KW-0472">Membrane</keyword>
<dbReference type="STRING" id="1288385.ERS137968_04765"/>
<evidence type="ECO:0000313" key="3">
    <source>
        <dbReference type="Proteomes" id="UP000045840"/>
    </source>
</evidence>
<sequence length="95" mass="10298">MKSRQKRRSRRVHVVESEVNALKKISTQLDQLFIPGQDLEILADINLKLERIETNMTAIQVEAPRRGAVAGAIAGGLSGGLIATAIVLIKARLGL</sequence>
<proteinExistence type="predicted"/>
<keyword evidence="1" id="KW-0812">Transmembrane</keyword>
<evidence type="ECO:0000256" key="1">
    <source>
        <dbReference type="SAM" id="Phobius"/>
    </source>
</evidence>
<keyword evidence="1" id="KW-1133">Transmembrane helix</keyword>
<name>A0A0T9RNA5_9GAMM</name>
<dbReference type="AlphaFoldDB" id="A0A0T9RNA5"/>
<reference evidence="3" key="1">
    <citation type="submission" date="2015-03" db="EMBL/GenBank/DDBJ databases">
        <authorList>
            <consortium name="Pathogen Informatics"/>
        </authorList>
    </citation>
    <scope>NUCLEOTIDE SEQUENCE [LARGE SCALE GENOMIC DNA]</scope>
    <source>
        <strain evidence="3">A125KOH2</strain>
    </source>
</reference>
<evidence type="ECO:0000313" key="2">
    <source>
        <dbReference type="EMBL" id="CNI73359.1"/>
    </source>
</evidence>
<dbReference type="RefSeq" id="WP_049615500.1">
    <property type="nucleotide sequence ID" value="NZ_CQAZ01000122.1"/>
</dbReference>
<gene>
    <name evidence="2" type="ORF">ERS008529_04776</name>
</gene>
<feature type="transmembrane region" description="Helical" evidence="1">
    <location>
        <begin position="68"/>
        <end position="89"/>
    </location>
</feature>
<organism evidence="2 3">
    <name type="scientific">Yersinia pekkanenii</name>
    <dbReference type="NCBI Taxonomy" id="1288385"/>
    <lineage>
        <taxon>Bacteria</taxon>
        <taxon>Pseudomonadati</taxon>
        <taxon>Pseudomonadota</taxon>
        <taxon>Gammaproteobacteria</taxon>
        <taxon>Enterobacterales</taxon>
        <taxon>Yersiniaceae</taxon>
        <taxon>Yersinia</taxon>
    </lineage>
</organism>
<dbReference type="Proteomes" id="UP000045840">
    <property type="component" value="Unassembled WGS sequence"/>
</dbReference>
<dbReference type="EMBL" id="CQAZ01000122">
    <property type="protein sequence ID" value="CNI73359.1"/>
    <property type="molecule type" value="Genomic_DNA"/>
</dbReference>
<protein>
    <submittedName>
        <fullName evidence="2">Uncharacterized protein</fullName>
    </submittedName>
</protein>
<accession>A0A0T9RNA5</accession>